<dbReference type="Proteomes" id="UP000003460">
    <property type="component" value="Unassembled WGS sequence"/>
</dbReference>
<reference evidence="1" key="1">
    <citation type="submission" date="2009-09" db="EMBL/GenBank/DDBJ databases">
        <authorList>
            <person name="Weinstock G."/>
            <person name="Sodergren E."/>
            <person name="Clifton S."/>
            <person name="Fulton L."/>
            <person name="Fulton B."/>
            <person name="Courtney L."/>
            <person name="Fronick C."/>
            <person name="Harrison M."/>
            <person name="Strong C."/>
            <person name="Farmer C."/>
            <person name="Delahaunty K."/>
            <person name="Markovic C."/>
            <person name="Hall O."/>
            <person name="Minx P."/>
            <person name="Tomlinson C."/>
            <person name="Mitreva M."/>
            <person name="Nelson J."/>
            <person name="Hou S."/>
            <person name="Wollam A."/>
            <person name="Pepin K.H."/>
            <person name="Johnson M."/>
            <person name="Bhonagiri V."/>
            <person name="Nash W.E."/>
            <person name="Warren W."/>
            <person name="Chinwalla A."/>
            <person name="Mardis E.R."/>
            <person name="Wilson R.K."/>
        </authorList>
    </citation>
    <scope>NUCLEOTIDE SEQUENCE [LARGE SCALE GENOMIC DNA]</scope>
    <source>
        <strain evidence="1">ATCC 51259</strain>
    </source>
</reference>
<proteinExistence type="predicted"/>
<sequence length="76" mass="8616">MFALAKVGVYFNSANNLGAFYAKSYASSPFFARFVRIVPRRWCIFARLSAPPAPDQLSEGARGLLYKGRRWKVARQ</sequence>
<dbReference type="HOGENOM" id="CLU_2651459_0_0_10"/>
<accession>C9LGN8</accession>
<organism evidence="1 2">
    <name type="scientific">Alloprevotella tannerae ATCC 51259</name>
    <dbReference type="NCBI Taxonomy" id="626522"/>
    <lineage>
        <taxon>Bacteria</taxon>
        <taxon>Pseudomonadati</taxon>
        <taxon>Bacteroidota</taxon>
        <taxon>Bacteroidia</taxon>
        <taxon>Bacteroidales</taxon>
        <taxon>Prevotellaceae</taxon>
        <taxon>Alloprevotella</taxon>
    </lineage>
</organism>
<keyword evidence="2" id="KW-1185">Reference proteome</keyword>
<name>C9LGN8_9BACT</name>
<evidence type="ECO:0000313" key="2">
    <source>
        <dbReference type="Proteomes" id="UP000003460"/>
    </source>
</evidence>
<comment type="caution">
    <text evidence="1">The sequence shown here is derived from an EMBL/GenBank/DDBJ whole genome shotgun (WGS) entry which is preliminary data.</text>
</comment>
<dbReference type="STRING" id="626522.GCWU000325_01382"/>
<evidence type="ECO:0000313" key="1">
    <source>
        <dbReference type="EMBL" id="EEX71846.1"/>
    </source>
</evidence>
<dbReference type="EMBL" id="ACIJ02000018">
    <property type="protein sequence ID" value="EEX71846.1"/>
    <property type="molecule type" value="Genomic_DNA"/>
</dbReference>
<gene>
    <name evidence="1" type="ORF">GCWU000325_01382</name>
</gene>
<dbReference type="AlphaFoldDB" id="C9LGN8"/>
<protein>
    <submittedName>
        <fullName evidence="1">Uncharacterized protein</fullName>
    </submittedName>
</protein>